<accession>X0V6V4</accession>
<dbReference type="Pfam" id="PF03480">
    <property type="entry name" value="DctP"/>
    <property type="match status" value="1"/>
</dbReference>
<protein>
    <recommendedName>
        <fullName evidence="3">C4-dicarboxylate ABC transporter substrate-binding protein</fullName>
    </recommendedName>
</protein>
<feature type="non-terminal residue" evidence="2">
    <location>
        <position position="209"/>
    </location>
</feature>
<sequence>MEKKRFFVPTLFVCLILFLVAVLLTTPRALADTPTKLKVSIAYPARHPMTVKAFGVWAKRLEERTNGRLKVTVFPGGTLSKIKENYDATIAGVCDVGMYVPAYAAGRFPLSNAMNLPMLFPSSTAASQAAWDLYQRFPEMKAEYSDTRLLFFYFTPPYEIHTVKKAVHTMKDLKGLQIRTAGPISAKIMGAFGASPVAISMPEAYMGLQ</sequence>
<organism evidence="2">
    <name type="scientific">marine sediment metagenome</name>
    <dbReference type="NCBI Taxonomy" id="412755"/>
    <lineage>
        <taxon>unclassified sequences</taxon>
        <taxon>metagenomes</taxon>
        <taxon>ecological metagenomes</taxon>
    </lineage>
</organism>
<name>X0V6V4_9ZZZZ</name>
<gene>
    <name evidence="2" type="ORF">S01H1_46331</name>
</gene>
<dbReference type="AlphaFoldDB" id="X0V6V4"/>
<dbReference type="GO" id="GO:0055085">
    <property type="term" value="P:transmembrane transport"/>
    <property type="evidence" value="ECO:0007669"/>
    <property type="project" value="InterPro"/>
</dbReference>
<evidence type="ECO:0008006" key="3">
    <source>
        <dbReference type="Google" id="ProtNLM"/>
    </source>
</evidence>
<dbReference type="EMBL" id="BARS01029665">
    <property type="protein sequence ID" value="GAG07092.1"/>
    <property type="molecule type" value="Genomic_DNA"/>
</dbReference>
<dbReference type="NCBIfam" id="NF037995">
    <property type="entry name" value="TRAP_S1"/>
    <property type="match status" value="1"/>
</dbReference>
<dbReference type="PANTHER" id="PTHR33376:SF15">
    <property type="entry name" value="BLL6794 PROTEIN"/>
    <property type="match status" value="1"/>
</dbReference>
<dbReference type="InterPro" id="IPR018389">
    <property type="entry name" value="DctP_fam"/>
</dbReference>
<dbReference type="Gene3D" id="3.40.190.170">
    <property type="entry name" value="Bacterial extracellular solute-binding protein, family 7"/>
    <property type="match status" value="1"/>
</dbReference>
<dbReference type="PANTHER" id="PTHR33376">
    <property type="match status" value="1"/>
</dbReference>
<comment type="caution">
    <text evidence="2">The sequence shown here is derived from an EMBL/GenBank/DDBJ whole genome shotgun (WGS) entry which is preliminary data.</text>
</comment>
<evidence type="ECO:0000256" key="1">
    <source>
        <dbReference type="ARBA" id="ARBA00022729"/>
    </source>
</evidence>
<reference evidence="2" key="1">
    <citation type="journal article" date="2014" name="Front. Microbiol.">
        <title>High frequency of phylogenetically diverse reductive dehalogenase-homologous genes in deep subseafloor sedimentary metagenomes.</title>
        <authorList>
            <person name="Kawai M."/>
            <person name="Futagami T."/>
            <person name="Toyoda A."/>
            <person name="Takaki Y."/>
            <person name="Nishi S."/>
            <person name="Hori S."/>
            <person name="Arai W."/>
            <person name="Tsubouchi T."/>
            <person name="Morono Y."/>
            <person name="Uchiyama I."/>
            <person name="Ito T."/>
            <person name="Fujiyama A."/>
            <person name="Inagaki F."/>
            <person name="Takami H."/>
        </authorList>
    </citation>
    <scope>NUCLEOTIDE SEQUENCE</scope>
    <source>
        <strain evidence="2">Expedition CK06-06</strain>
    </source>
</reference>
<keyword evidence="1" id="KW-0732">Signal</keyword>
<proteinExistence type="predicted"/>
<dbReference type="InterPro" id="IPR038404">
    <property type="entry name" value="TRAP_DctP_sf"/>
</dbReference>
<evidence type="ECO:0000313" key="2">
    <source>
        <dbReference type="EMBL" id="GAG07092.1"/>
    </source>
</evidence>